<evidence type="ECO:0000256" key="3">
    <source>
        <dbReference type="ARBA" id="ARBA00023163"/>
    </source>
</evidence>
<feature type="domain" description="HTH hxlR-type" evidence="4">
    <location>
        <begin position="29"/>
        <end position="127"/>
    </location>
</feature>
<dbReference type="EMBL" id="CP034463">
    <property type="protein sequence ID" value="AZP22649.1"/>
    <property type="molecule type" value="Genomic_DNA"/>
</dbReference>
<dbReference type="PANTHER" id="PTHR33204">
    <property type="entry name" value="TRANSCRIPTIONAL REGULATOR, MARR FAMILY"/>
    <property type="match status" value="1"/>
</dbReference>
<name>A0A3Q9C663_9ACTN</name>
<dbReference type="Proteomes" id="UP000280197">
    <property type="component" value="Chromosome"/>
</dbReference>
<keyword evidence="3" id="KW-0804">Transcription</keyword>
<dbReference type="GO" id="GO:0003677">
    <property type="term" value="F:DNA binding"/>
    <property type="evidence" value="ECO:0007669"/>
    <property type="project" value="UniProtKB-KW"/>
</dbReference>
<keyword evidence="6" id="KW-1185">Reference proteome</keyword>
<sequence>MMSPLSETSAVEPFGGVTVPVTVDDHERCPATALLRRVGDKWSPVLLSLLAQRSHGFNELDRSVQGISRRMLVRTLRSLERDGLISRALHPGTPVRAEYALTDLGRSLRELLITLGQWAVVHETEMQTARARYDAGS</sequence>
<evidence type="ECO:0000259" key="4">
    <source>
        <dbReference type="PROSITE" id="PS51118"/>
    </source>
</evidence>
<dbReference type="Gene3D" id="1.10.10.10">
    <property type="entry name" value="Winged helix-like DNA-binding domain superfamily/Winged helix DNA-binding domain"/>
    <property type="match status" value="1"/>
</dbReference>
<gene>
    <name evidence="5" type="ORF">EJC51_45310</name>
</gene>
<dbReference type="KEGG" id="saqu:EJC51_45310"/>
<dbReference type="PANTHER" id="PTHR33204:SF39">
    <property type="entry name" value="TRANSCRIPTIONAL REGULATORY PROTEIN"/>
    <property type="match status" value="1"/>
</dbReference>
<evidence type="ECO:0000313" key="6">
    <source>
        <dbReference type="Proteomes" id="UP000280197"/>
    </source>
</evidence>
<dbReference type="Pfam" id="PF01638">
    <property type="entry name" value="HxlR"/>
    <property type="match status" value="1"/>
</dbReference>
<reference evidence="5 6" key="1">
    <citation type="submission" date="2018-12" db="EMBL/GenBank/DDBJ databases">
        <authorList>
            <person name="Li K."/>
        </authorList>
    </citation>
    <scope>NUCLEOTIDE SEQUENCE [LARGE SCALE GENOMIC DNA]</scope>
    <source>
        <strain evidence="6">CR22</strain>
    </source>
</reference>
<dbReference type="InterPro" id="IPR036390">
    <property type="entry name" value="WH_DNA-bd_sf"/>
</dbReference>
<keyword evidence="2" id="KW-0238">DNA-binding</keyword>
<proteinExistence type="predicted"/>
<dbReference type="AlphaFoldDB" id="A0A3Q9C663"/>
<dbReference type="PROSITE" id="PS51118">
    <property type="entry name" value="HTH_HXLR"/>
    <property type="match status" value="1"/>
</dbReference>
<dbReference type="InterPro" id="IPR036388">
    <property type="entry name" value="WH-like_DNA-bd_sf"/>
</dbReference>
<organism evidence="5 6">
    <name type="scientific">Streptomyces aquilus</name>
    <dbReference type="NCBI Taxonomy" id="2548456"/>
    <lineage>
        <taxon>Bacteria</taxon>
        <taxon>Bacillati</taxon>
        <taxon>Actinomycetota</taxon>
        <taxon>Actinomycetes</taxon>
        <taxon>Kitasatosporales</taxon>
        <taxon>Streptomycetaceae</taxon>
        <taxon>Streptomyces</taxon>
    </lineage>
</organism>
<dbReference type="InterPro" id="IPR002577">
    <property type="entry name" value="HTH_HxlR"/>
</dbReference>
<dbReference type="SUPFAM" id="SSF46785">
    <property type="entry name" value="Winged helix' DNA-binding domain"/>
    <property type="match status" value="1"/>
</dbReference>
<evidence type="ECO:0000256" key="1">
    <source>
        <dbReference type="ARBA" id="ARBA00023015"/>
    </source>
</evidence>
<evidence type="ECO:0000313" key="5">
    <source>
        <dbReference type="EMBL" id="AZP22649.1"/>
    </source>
</evidence>
<evidence type="ECO:0000256" key="2">
    <source>
        <dbReference type="ARBA" id="ARBA00023125"/>
    </source>
</evidence>
<keyword evidence="1" id="KW-0805">Transcription regulation</keyword>
<protein>
    <submittedName>
        <fullName evidence="5">Transcriptional regulator</fullName>
    </submittedName>
</protein>
<accession>A0A3Q9C663</accession>